<keyword evidence="2" id="KW-1185">Reference proteome</keyword>
<gene>
    <name evidence="1" type="ORF">ACFOUW_18635</name>
</gene>
<name>A0ABV7YFP1_9ACTN</name>
<accession>A0ABV7YFP1</accession>
<comment type="caution">
    <text evidence="1">The sequence shown here is derived from an EMBL/GenBank/DDBJ whole genome shotgun (WGS) entry which is preliminary data.</text>
</comment>
<evidence type="ECO:0000313" key="2">
    <source>
        <dbReference type="Proteomes" id="UP001595699"/>
    </source>
</evidence>
<dbReference type="RefSeq" id="WP_205113729.1">
    <property type="nucleotide sequence ID" value="NZ_JAFBCM010000001.1"/>
</dbReference>
<sequence>MNEYTHTKLATCRNAELAAKARKARLTSKNAAKATRTSWFDRIAKPLTLADVR</sequence>
<protein>
    <submittedName>
        <fullName evidence="1">Uncharacterized protein</fullName>
    </submittedName>
</protein>
<dbReference type="Proteomes" id="UP001595699">
    <property type="component" value="Unassembled WGS sequence"/>
</dbReference>
<organism evidence="1 2">
    <name type="scientific">Tenggerimyces flavus</name>
    <dbReference type="NCBI Taxonomy" id="1708749"/>
    <lineage>
        <taxon>Bacteria</taxon>
        <taxon>Bacillati</taxon>
        <taxon>Actinomycetota</taxon>
        <taxon>Actinomycetes</taxon>
        <taxon>Propionibacteriales</taxon>
        <taxon>Nocardioidaceae</taxon>
        <taxon>Tenggerimyces</taxon>
    </lineage>
</organism>
<reference evidence="2" key="1">
    <citation type="journal article" date="2019" name="Int. J. Syst. Evol. Microbiol.">
        <title>The Global Catalogue of Microorganisms (GCM) 10K type strain sequencing project: providing services to taxonomists for standard genome sequencing and annotation.</title>
        <authorList>
            <consortium name="The Broad Institute Genomics Platform"/>
            <consortium name="The Broad Institute Genome Sequencing Center for Infectious Disease"/>
            <person name="Wu L."/>
            <person name="Ma J."/>
        </authorList>
    </citation>
    <scope>NUCLEOTIDE SEQUENCE [LARGE SCALE GENOMIC DNA]</scope>
    <source>
        <strain evidence="2">CGMCC 4.7241</strain>
    </source>
</reference>
<dbReference type="EMBL" id="JBHRZH010000016">
    <property type="protein sequence ID" value="MFC3762865.1"/>
    <property type="molecule type" value="Genomic_DNA"/>
</dbReference>
<evidence type="ECO:0000313" key="1">
    <source>
        <dbReference type="EMBL" id="MFC3762865.1"/>
    </source>
</evidence>
<proteinExistence type="predicted"/>